<organism evidence="1 2">
    <name type="scientific">Parelaphostrongylus tenuis</name>
    <name type="common">Meningeal worm</name>
    <dbReference type="NCBI Taxonomy" id="148309"/>
    <lineage>
        <taxon>Eukaryota</taxon>
        <taxon>Metazoa</taxon>
        <taxon>Ecdysozoa</taxon>
        <taxon>Nematoda</taxon>
        <taxon>Chromadorea</taxon>
        <taxon>Rhabditida</taxon>
        <taxon>Rhabditina</taxon>
        <taxon>Rhabditomorpha</taxon>
        <taxon>Strongyloidea</taxon>
        <taxon>Metastrongylidae</taxon>
        <taxon>Parelaphostrongylus</taxon>
    </lineage>
</organism>
<proteinExistence type="predicted"/>
<reference evidence="1" key="1">
    <citation type="submission" date="2021-06" db="EMBL/GenBank/DDBJ databases">
        <title>Parelaphostrongylus tenuis whole genome reference sequence.</title>
        <authorList>
            <person name="Garwood T.J."/>
            <person name="Larsen P.A."/>
            <person name="Fountain-Jones N.M."/>
            <person name="Garbe J.R."/>
            <person name="Macchietto M.G."/>
            <person name="Kania S.A."/>
            <person name="Gerhold R.W."/>
            <person name="Richards J.E."/>
            <person name="Wolf T.M."/>
        </authorList>
    </citation>
    <scope>NUCLEOTIDE SEQUENCE</scope>
    <source>
        <strain evidence="1">MNPRO001-30</strain>
        <tissue evidence="1">Meninges</tissue>
    </source>
</reference>
<comment type="caution">
    <text evidence="1">The sequence shown here is derived from an EMBL/GenBank/DDBJ whole genome shotgun (WGS) entry which is preliminary data.</text>
</comment>
<name>A0AAD5WMI3_PARTN</name>
<dbReference type="Proteomes" id="UP001196413">
    <property type="component" value="Unassembled WGS sequence"/>
</dbReference>
<evidence type="ECO:0000313" key="2">
    <source>
        <dbReference type="Proteomes" id="UP001196413"/>
    </source>
</evidence>
<accession>A0AAD5WMI3</accession>
<sequence>MKRTWKKREVLECYKSDNNLQNDSVMIQVEKRGDFRCRMIVSYNPWKFLTWNNVSNRYPTKHRLESHKVESRAHVMKIIGAGYLKNHCQKGLPL</sequence>
<dbReference type="AlphaFoldDB" id="A0AAD5WMI3"/>
<keyword evidence="2" id="KW-1185">Reference proteome</keyword>
<protein>
    <submittedName>
        <fullName evidence="1">Uncharacterized protein</fullName>
    </submittedName>
</protein>
<evidence type="ECO:0000313" key="1">
    <source>
        <dbReference type="EMBL" id="KAJ1374738.1"/>
    </source>
</evidence>
<gene>
    <name evidence="1" type="ORF">KIN20_037498</name>
</gene>
<dbReference type="EMBL" id="JAHQIW010007483">
    <property type="protein sequence ID" value="KAJ1374738.1"/>
    <property type="molecule type" value="Genomic_DNA"/>
</dbReference>